<dbReference type="EMBL" id="BOPH01000022">
    <property type="protein sequence ID" value="GIJ67128.1"/>
    <property type="molecule type" value="Genomic_DNA"/>
</dbReference>
<dbReference type="InterPro" id="IPR050351">
    <property type="entry name" value="BphY/WalK/GraS-like"/>
</dbReference>
<keyword evidence="20" id="KW-1185">Reference proteome</keyword>
<dbReference type="CDD" id="cd00075">
    <property type="entry name" value="HATPase"/>
    <property type="match status" value="1"/>
</dbReference>
<evidence type="ECO:0000256" key="7">
    <source>
        <dbReference type="ARBA" id="ARBA00022692"/>
    </source>
</evidence>
<evidence type="ECO:0000256" key="12">
    <source>
        <dbReference type="ARBA" id="ARBA00023012"/>
    </source>
</evidence>
<evidence type="ECO:0000256" key="15">
    <source>
        <dbReference type="SAM" id="Phobius"/>
    </source>
</evidence>
<dbReference type="CDD" id="cd00130">
    <property type="entry name" value="PAS"/>
    <property type="match status" value="1"/>
</dbReference>
<dbReference type="CDD" id="cd00082">
    <property type="entry name" value="HisKA"/>
    <property type="match status" value="1"/>
</dbReference>
<dbReference type="Pfam" id="PF08448">
    <property type="entry name" value="PAS_4"/>
    <property type="match status" value="1"/>
</dbReference>
<evidence type="ECO:0000256" key="1">
    <source>
        <dbReference type="ARBA" id="ARBA00000085"/>
    </source>
</evidence>
<keyword evidence="5" id="KW-0597">Phosphoprotein</keyword>
<dbReference type="Pfam" id="PF03924">
    <property type="entry name" value="CHASE"/>
    <property type="match status" value="1"/>
</dbReference>
<evidence type="ECO:0000313" key="19">
    <source>
        <dbReference type="EMBL" id="GIJ67128.1"/>
    </source>
</evidence>
<dbReference type="InterPro" id="IPR013656">
    <property type="entry name" value="PAS_4"/>
</dbReference>
<keyword evidence="12" id="KW-0902">Two-component regulatory system</keyword>
<protein>
    <recommendedName>
        <fullName evidence="14">Sensor-like histidine kinase SenX3</fullName>
        <ecNumber evidence="4">2.7.13.3</ecNumber>
    </recommendedName>
</protein>
<dbReference type="EC" id="2.7.13.3" evidence="4"/>
<evidence type="ECO:0000256" key="8">
    <source>
        <dbReference type="ARBA" id="ARBA00022741"/>
    </source>
</evidence>
<dbReference type="Gene3D" id="1.10.287.130">
    <property type="match status" value="1"/>
</dbReference>
<dbReference type="Pfam" id="PF13426">
    <property type="entry name" value="PAS_9"/>
    <property type="match status" value="1"/>
</dbReference>
<dbReference type="PROSITE" id="PS50109">
    <property type="entry name" value="HIS_KIN"/>
    <property type="match status" value="1"/>
</dbReference>
<dbReference type="PRINTS" id="PR00344">
    <property type="entry name" value="BCTRLSENSOR"/>
</dbReference>
<evidence type="ECO:0000256" key="3">
    <source>
        <dbReference type="ARBA" id="ARBA00004236"/>
    </source>
</evidence>
<dbReference type="SMART" id="SM00387">
    <property type="entry name" value="HATPase_c"/>
    <property type="match status" value="1"/>
</dbReference>
<dbReference type="InterPro" id="IPR036890">
    <property type="entry name" value="HATPase_C_sf"/>
</dbReference>
<evidence type="ECO:0000256" key="14">
    <source>
        <dbReference type="ARBA" id="ARBA00039401"/>
    </source>
</evidence>
<comment type="catalytic activity">
    <reaction evidence="1">
        <text>ATP + protein L-histidine = ADP + protein N-phospho-L-histidine.</text>
        <dbReference type="EC" id="2.7.13.3"/>
    </reaction>
</comment>
<feature type="domain" description="CHASE" evidence="18">
    <location>
        <begin position="154"/>
        <end position="250"/>
    </location>
</feature>
<dbReference type="GO" id="GO:0007234">
    <property type="term" value="P:osmosensory signaling via phosphorelay pathway"/>
    <property type="evidence" value="ECO:0007669"/>
    <property type="project" value="TreeGrafter"/>
</dbReference>
<sequence length="879" mass="92472">MRPVHDLLVKVRPRNGLWRSRTGVITAVVAVIGALASVTLWAFLEATRERAAAIEVDRRTTLVADAVTAATGRYLDTITTLAASVGATDTLTTTRFSRMVEPLNYQRLAGATSIGFLVPAADEEIPAVQALWRSRGAADLTLAPVGTGHEHAFVVLSVPLDGSTQSGLGLDGTGSPAAAAALNEARRAGTATVSDAYHLLRDRQLPPEQRQLSFVLTAPVHGPVAADGRRPFLGWVLMGLRGQDFVTTALAGAGQGLVDVVLSAPAADGTRQTVATLRSSGEPDVTRRTEVRVGNRVWRLDVQADTDRLPGAGPLVPAAVGGGVMVLTALLTMLVWVLATRGARARALLDAGTEELRRTEALAREQADLLTAVVNTIGEGVGVVGPDGGFLLHNPAARELLGVPDIDGAENWQAQYGIYREDGSEPFPTDELPLVRALRGESVDQVRMVIRNQARPAGTMVSVSARPLDLHTTGTGAVAVFRDITDRARAGAEAAAAAAEVRHELAQRQAAEADLEAQKDYLTQILDTLDVTVITCAADGTIVHANRVARTALSPEARTVADAVPALAMCRPDGSELPYDQTPLARALRGEEVDREEAVLTLPDGDRRHILMHARPLLDASGRVTGAVGSSYNVTELREREAELAAFAGVVAHDLRSPLTTVRGFTELVRNALAADLSNADHIADLDRVLDSTARMAELISDLLEYTAAGDKPLAVERVDLQGLVADVVDARTTAASVDPDLLVPQVYVAPLPPVRADPALLRQVLDNLVGNAVKYTPPGRPARIDVTALSDGSTVTVEVADRGIGIPAGEHHAIFGSFHRAHADGYAGTGLGLAICARIVERHGGTISAHDNPGGGTVVRLTLPAALPDQAGLPALAR</sequence>
<dbReference type="Gene3D" id="3.30.450.350">
    <property type="entry name" value="CHASE domain"/>
    <property type="match status" value="1"/>
</dbReference>
<dbReference type="SUPFAM" id="SSF47384">
    <property type="entry name" value="Homodimeric domain of signal transducing histidine kinase"/>
    <property type="match status" value="1"/>
</dbReference>
<dbReference type="InterPro" id="IPR000700">
    <property type="entry name" value="PAS-assoc_C"/>
</dbReference>
<dbReference type="Proteomes" id="UP000635606">
    <property type="component" value="Unassembled WGS sequence"/>
</dbReference>
<name>A0A8J3ZQF4_9ACTN</name>
<dbReference type="Gene3D" id="3.30.565.10">
    <property type="entry name" value="Histidine kinase-like ATPase, C-terminal domain"/>
    <property type="match status" value="1"/>
</dbReference>
<dbReference type="PANTHER" id="PTHR42878">
    <property type="entry name" value="TWO-COMPONENT HISTIDINE KINASE"/>
    <property type="match status" value="1"/>
</dbReference>
<dbReference type="SUPFAM" id="SSF55785">
    <property type="entry name" value="PYP-like sensor domain (PAS domain)"/>
    <property type="match status" value="2"/>
</dbReference>
<dbReference type="InterPro" id="IPR005467">
    <property type="entry name" value="His_kinase_dom"/>
</dbReference>
<dbReference type="GO" id="GO:0000156">
    <property type="term" value="F:phosphorelay response regulator activity"/>
    <property type="evidence" value="ECO:0007669"/>
    <property type="project" value="TreeGrafter"/>
</dbReference>
<evidence type="ECO:0000259" key="18">
    <source>
        <dbReference type="PROSITE" id="PS50839"/>
    </source>
</evidence>
<keyword evidence="11 15" id="KW-1133">Transmembrane helix</keyword>
<feature type="domain" description="PAC" evidence="17">
    <location>
        <begin position="593"/>
        <end position="646"/>
    </location>
</feature>
<dbReference type="InterPro" id="IPR036097">
    <property type="entry name" value="HisK_dim/P_sf"/>
</dbReference>
<dbReference type="SMART" id="SM01079">
    <property type="entry name" value="CHASE"/>
    <property type="match status" value="1"/>
</dbReference>
<evidence type="ECO:0000256" key="4">
    <source>
        <dbReference type="ARBA" id="ARBA00012438"/>
    </source>
</evidence>
<evidence type="ECO:0000256" key="6">
    <source>
        <dbReference type="ARBA" id="ARBA00022679"/>
    </source>
</evidence>
<evidence type="ECO:0000256" key="2">
    <source>
        <dbReference type="ARBA" id="ARBA00004141"/>
    </source>
</evidence>
<dbReference type="Gene3D" id="3.30.450.20">
    <property type="entry name" value="PAS domain"/>
    <property type="match status" value="2"/>
</dbReference>
<comment type="caution">
    <text evidence="19">The sequence shown here is derived from an EMBL/GenBank/DDBJ whole genome shotgun (WGS) entry which is preliminary data.</text>
</comment>
<reference evidence="19" key="1">
    <citation type="submission" date="2021-01" db="EMBL/GenBank/DDBJ databases">
        <title>Whole genome shotgun sequence of Virgisporangium ochraceum NBRC 16418.</title>
        <authorList>
            <person name="Komaki H."/>
            <person name="Tamura T."/>
        </authorList>
    </citation>
    <scope>NUCLEOTIDE SEQUENCE</scope>
    <source>
        <strain evidence="19">NBRC 16418</strain>
    </source>
</reference>
<dbReference type="Pfam" id="PF00512">
    <property type="entry name" value="HisKA"/>
    <property type="match status" value="1"/>
</dbReference>
<dbReference type="FunFam" id="3.30.565.10:FF:000006">
    <property type="entry name" value="Sensor histidine kinase WalK"/>
    <property type="match status" value="1"/>
</dbReference>
<evidence type="ECO:0000256" key="11">
    <source>
        <dbReference type="ARBA" id="ARBA00022989"/>
    </source>
</evidence>
<dbReference type="SUPFAM" id="SSF55874">
    <property type="entry name" value="ATPase domain of HSP90 chaperone/DNA topoisomerase II/histidine kinase"/>
    <property type="match status" value="1"/>
</dbReference>
<evidence type="ECO:0000256" key="10">
    <source>
        <dbReference type="ARBA" id="ARBA00022840"/>
    </source>
</evidence>
<organism evidence="19 20">
    <name type="scientific">Virgisporangium ochraceum</name>
    <dbReference type="NCBI Taxonomy" id="65505"/>
    <lineage>
        <taxon>Bacteria</taxon>
        <taxon>Bacillati</taxon>
        <taxon>Actinomycetota</taxon>
        <taxon>Actinomycetes</taxon>
        <taxon>Micromonosporales</taxon>
        <taxon>Micromonosporaceae</taxon>
        <taxon>Virgisporangium</taxon>
    </lineage>
</organism>
<proteinExistence type="predicted"/>
<keyword evidence="9" id="KW-0418">Kinase</keyword>
<keyword evidence="8" id="KW-0547">Nucleotide-binding</keyword>
<dbReference type="InterPro" id="IPR004358">
    <property type="entry name" value="Sig_transdc_His_kin-like_C"/>
</dbReference>
<dbReference type="GO" id="GO:0005524">
    <property type="term" value="F:ATP binding"/>
    <property type="evidence" value="ECO:0007669"/>
    <property type="project" value="UniProtKB-KW"/>
</dbReference>
<evidence type="ECO:0000256" key="5">
    <source>
        <dbReference type="ARBA" id="ARBA00022553"/>
    </source>
</evidence>
<dbReference type="Pfam" id="PF02518">
    <property type="entry name" value="HATPase_c"/>
    <property type="match status" value="1"/>
</dbReference>
<dbReference type="NCBIfam" id="TIGR00229">
    <property type="entry name" value="sensory_box"/>
    <property type="match status" value="1"/>
</dbReference>
<dbReference type="SMART" id="SM00086">
    <property type="entry name" value="PAC"/>
    <property type="match status" value="1"/>
</dbReference>
<keyword evidence="10" id="KW-0067">ATP-binding</keyword>
<dbReference type="GO" id="GO:0005886">
    <property type="term" value="C:plasma membrane"/>
    <property type="evidence" value="ECO:0007669"/>
    <property type="project" value="UniProtKB-SubCell"/>
</dbReference>
<dbReference type="PROSITE" id="PS50113">
    <property type="entry name" value="PAC"/>
    <property type="match status" value="1"/>
</dbReference>
<dbReference type="PROSITE" id="PS50839">
    <property type="entry name" value="CHASE"/>
    <property type="match status" value="1"/>
</dbReference>
<evidence type="ECO:0000256" key="13">
    <source>
        <dbReference type="ARBA" id="ARBA00023136"/>
    </source>
</evidence>
<dbReference type="SMART" id="SM00388">
    <property type="entry name" value="HisKA"/>
    <property type="match status" value="1"/>
</dbReference>
<dbReference type="InterPro" id="IPR042240">
    <property type="entry name" value="CHASE_sf"/>
</dbReference>
<keyword evidence="13 15" id="KW-0472">Membrane</keyword>
<feature type="transmembrane region" description="Helical" evidence="15">
    <location>
        <begin position="315"/>
        <end position="339"/>
    </location>
</feature>
<dbReference type="AlphaFoldDB" id="A0A8J3ZQF4"/>
<dbReference type="InterPro" id="IPR001610">
    <property type="entry name" value="PAC"/>
</dbReference>
<keyword evidence="7 15" id="KW-0812">Transmembrane</keyword>
<dbReference type="InterPro" id="IPR003594">
    <property type="entry name" value="HATPase_dom"/>
</dbReference>
<dbReference type="InterPro" id="IPR006189">
    <property type="entry name" value="CHASE_dom"/>
</dbReference>
<dbReference type="InterPro" id="IPR035965">
    <property type="entry name" value="PAS-like_dom_sf"/>
</dbReference>
<evidence type="ECO:0000256" key="9">
    <source>
        <dbReference type="ARBA" id="ARBA00022777"/>
    </source>
</evidence>
<keyword evidence="6" id="KW-0808">Transferase</keyword>
<accession>A0A8J3ZQF4</accession>
<evidence type="ECO:0000259" key="17">
    <source>
        <dbReference type="PROSITE" id="PS50113"/>
    </source>
</evidence>
<dbReference type="PANTHER" id="PTHR42878:SF7">
    <property type="entry name" value="SENSOR HISTIDINE KINASE GLRK"/>
    <property type="match status" value="1"/>
</dbReference>
<feature type="domain" description="Histidine kinase" evidence="16">
    <location>
        <begin position="650"/>
        <end position="868"/>
    </location>
</feature>
<evidence type="ECO:0000313" key="20">
    <source>
        <dbReference type="Proteomes" id="UP000635606"/>
    </source>
</evidence>
<dbReference type="GO" id="GO:0000155">
    <property type="term" value="F:phosphorelay sensor kinase activity"/>
    <property type="evidence" value="ECO:0007669"/>
    <property type="project" value="InterPro"/>
</dbReference>
<gene>
    <name evidence="19" type="ORF">Voc01_020450</name>
</gene>
<feature type="transmembrane region" description="Helical" evidence="15">
    <location>
        <begin position="21"/>
        <end position="44"/>
    </location>
</feature>
<evidence type="ECO:0000259" key="16">
    <source>
        <dbReference type="PROSITE" id="PS50109"/>
    </source>
</evidence>
<dbReference type="InterPro" id="IPR003661">
    <property type="entry name" value="HisK_dim/P_dom"/>
</dbReference>
<comment type="subcellular location">
    <subcellularLocation>
        <location evidence="3">Cell membrane</location>
    </subcellularLocation>
    <subcellularLocation>
        <location evidence="2">Membrane</location>
        <topology evidence="2">Multi-pass membrane protein</topology>
    </subcellularLocation>
</comment>
<dbReference type="GO" id="GO:0030295">
    <property type="term" value="F:protein kinase activator activity"/>
    <property type="evidence" value="ECO:0007669"/>
    <property type="project" value="TreeGrafter"/>
</dbReference>
<dbReference type="InterPro" id="IPR000014">
    <property type="entry name" value="PAS"/>
</dbReference>